<dbReference type="Gene3D" id="3.40.50.2000">
    <property type="entry name" value="Glycogen Phosphorylase B"/>
    <property type="match status" value="1"/>
</dbReference>
<dbReference type="AlphaFoldDB" id="A0A7S3PUW4"/>
<accession>A0A7S3PUW4</accession>
<protein>
    <submittedName>
        <fullName evidence="1">Uncharacterized protein</fullName>
    </submittedName>
</protein>
<name>A0A7S3PUW4_9STRA</name>
<dbReference type="SUPFAM" id="SSF53756">
    <property type="entry name" value="UDP-Glycosyltransferase/glycogen phosphorylase"/>
    <property type="match status" value="1"/>
</dbReference>
<sequence>MRRVSIIVFGSPDVISPYTSLASTLNDAGFEVRILTNIEHGSFLNTSRTFVHVPVYRGDAVQRLLQSDTSKDFVTLMRNMSMEIQQLVKHDSRLQVAMAKCNSDEFMTHLQIMKLSQELSNYVLNDLHSHPPDLLIAGHHGEYFGSYVKHILEKPSISLLLNDEAKISSFPHSWINLDNAVSSLGFPNLTSLFHNKRFNVSLMNEELGKFSTLALDPDFSVEHPEAMKNFVEILEDLLIDHPRRELNKIEEAHEIGPTSLQRTSA</sequence>
<evidence type="ECO:0000313" key="1">
    <source>
        <dbReference type="EMBL" id="CAE0456457.1"/>
    </source>
</evidence>
<reference evidence="1" key="1">
    <citation type="submission" date="2021-01" db="EMBL/GenBank/DDBJ databases">
        <authorList>
            <person name="Corre E."/>
            <person name="Pelletier E."/>
            <person name="Niang G."/>
            <person name="Scheremetjew M."/>
            <person name="Finn R."/>
            <person name="Kale V."/>
            <person name="Holt S."/>
            <person name="Cochrane G."/>
            <person name="Meng A."/>
            <person name="Brown T."/>
            <person name="Cohen L."/>
        </authorList>
    </citation>
    <scope>NUCLEOTIDE SEQUENCE</scope>
    <source>
        <strain evidence="1">MM31A-1</strain>
    </source>
</reference>
<organism evidence="1">
    <name type="scientific">Chaetoceros debilis</name>
    <dbReference type="NCBI Taxonomy" id="122233"/>
    <lineage>
        <taxon>Eukaryota</taxon>
        <taxon>Sar</taxon>
        <taxon>Stramenopiles</taxon>
        <taxon>Ochrophyta</taxon>
        <taxon>Bacillariophyta</taxon>
        <taxon>Coscinodiscophyceae</taxon>
        <taxon>Chaetocerotophycidae</taxon>
        <taxon>Chaetocerotales</taxon>
        <taxon>Chaetocerotaceae</taxon>
        <taxon>Chaetoceros</taxon>
    </lineage>
</organism>
<gene>
    <name evidence="1" type="ORF">CDEB00056_LOCUS1298</name>
</gene>
<proteinExistence type="predicted"/>
<dbReference type="EMBL" id="HBIO01001806">
    <property type="protein sequence ID" value="CAE0456457.1"/>
    <property type="molecule type" value="Transcribed_RNA"/>
</dbReference>